<reference evidence="7 8" key="1">
    <citation type="submission" date="2024-06" db="EMBL/GenBank/DDBJ databases">
        <title>Complete genome of Phlyctema vagabunda strain 19-DSS-EL-015.</title>
        <authorList>
            <person name="Fiorenzani C."/>
        </authorList>
    </citation>
    <scope>NUCLEOTIDE SEQUENCE [LARGE SCALE GENOMIC DNA]</scope>
    <source>
        <strain evidence="7 8">19-DSS-EL-015</strain>
    </source>
</reference>
<feature type="transmembrane region" description="Helical" evidence="6">
    <location>
        <begin position="78"/>
        <end position="100"/>
    </location>
</feature>
<evidence type="ECO:0000256" key="3">
    <source>
        <dbReference type="ARBA" id="ARBA00022989"/>
    </source>
</evidence>
<dbReference type="Proteomes" id="UP001629113">
    <property type="component" value="Unassembled WGS sequence"/>
</dbReference>
<evidence type="ECO:0000256" key="5">
    <source>
        <dbReference type="SAM" id="MobiDB-lite"/>
    </source>
</evidence>
<evidence type="ECO:0000256" key="4">
    <source>
        <dbReference type="ARBA" id="ARBA00023136"/>
    </source>
</evidence>
<feature type="transmembrane region" description="Helical" evidence="6">
    <location>
        <begin position="112"/>
        <end position="133"/>
    </location>
</feature>
<dbReference type="Pfam" id="PF07690">
    <property type="entry name" value="MFS_1"/>
    <property type="match status" value="1"/>
</dbReference>
<comment type="subcellular location">
    <subcellularLocation>
        <location evidence="1">Membrane</location>
        <topology evidence="1">Multi-pass membrane protein</topology>
    </subcellularLocation>
</comment>
<sequence>MGFLDSLKGQLRPQAVEQSTARPESERRVSDTAIKQEGQQTSEENVGVDVTDPDDNIDVSGVAHIEAIQVVWGKHGKYFLWAGLAMMMLMFELDNSTVFNYQQYAASSFNKLSLIATINTAATIISAVMKPPVAKISDVIGRGETYIFTISCYVVSYILCARASSFNMYAAGKVFYAMGQSGTQILDEIIISDISNMRWRGFAYSCSYIPFLITPWISAFIVQSVIDGIGWRWGIGMFAILMPFSASFIIVTLLYFQRRARNLGYAVVTKTNIHRFCSVIDLGGLILLCGGFAMLLLPLTLAATTPSRWRTPYIDVLIALGGVALIVLVPYERYVATHPILPVRYFQNASIVCACSLAFVDAIGFSSTHTYMYSWATIAKNYNARDATFLIYTNGVVQCLVGIGAGAIMYRTRRYKWLMISGIAVRLIGYGIMIRLRGAKNSTAELFIVQCVQGWGSGIVATLAVVAAQIQVPHAELAQISSLVLLSTFLGSSVGSAIAGGIYTGTFKAALRHHMGPEVAQDVIDTVFNSITGDIPAWGTRDRVAAALAYSDVMRYITIMALGTSVIMIPIGWILPNHRLGDAHNLTQT</sequence>
<feature type="transmembrane region" description="Helical" evidence="6">
    <location>
        <begin position="553"/>
        <end position="575"/>
    </location>
</feature>
<dbReference type="EMBL" id="JBFCZG010000005">
    <property type="protein sequence ID" value="KAL3422603.1"/>
    <property type="molecule type" value="Genomic_DNA"/>
</dbReference>
<feature type="transmembrane region" description="Helical" evidence="6">
    <location>
        <begin position="446"/>
        <end position="468"/>
    </location>
</feature>
<feature type="transmembrane region" description="Helical" evidence="6">
    <location>
        <begin position="343"/>
        <end position="365"/>
    </location>
</feature>
<feature type="transmembrane region" description="Helical" evidence="6">
    <location>
        <begin position="276"/>
        <end position="301"/>
    </location>
</feature>
<evidence type="ECO:0000256" key="1">
    <source>
        <dbReference type="ARBA" id="ARBA00004141"/>
    </source>
</evidence>
<evidence type="ECO:0000313" key="8">
    <source>
        <dbReference type="Proteomes" id="UP001629113"/>
    </source>
</evidence>
<keyword evidence="3 6" id="KW-1133">Transmembrane helix</keyword>
<feature type="transmembrane region" description="Helical" evidence="6">
    <location>
        <begin position="313"/>
        <end position="331"/>
    </location>
</feature>
<keyword evidence="2 6" id="KW-0812">Transmembrane</keyword>
<comment type="caution">
    <text evidence="7">The sequence shown here is derived from an EMBL/GenBank/DDBJ whole genome shotgun (WGS) entry which is preliminary data.</text>
</comment>
<feature type="transmembrane region" description="Helical" evidence="6">
    <location>
        <begin position="233"/>
        <end position="256"/>
    </location>
</feature>
<name>A0ABR4PH63_9HELO</name>
<feature type="transmembrane region" description="Helical" evidence="6">
    <location>
        <begin position="389"/>
        <end position="410"/>
    </location>
</feature>
<proteinExistence type="predicted"/>
<gene>
    <name evidence="7" type="ORF">PVAG01_06759</name>
</gene>
<feature type="transmembrane region" description="Helical" evidence="6">
    <location>
        <begin position="145"/>
        <end position="163"/>
    </location>
</feature>
<protein>
    <submittedName>
        <fullName evidence="7">ENB1 protein</fullName>
    </submittedName>
</protein>
<dbReference type="PANTHER" id="PTHR23501">
    <property type="entry name" value="MAJOR FACILITATOR SUPERFAMILY"/>
    <property type="match status" value="1"/>
</dbReference>
<keyword evidence="4 6" id="KW-0472">Membrane</keyword>
<feature type="transmembrane region" description="Helical" evidence="6">
    <location>
        <begin position="480"/>
        <end position="503"/>
    </location>
</feature>
<dbReference type="SUPFAM" id="SSF103473">
    <property type="entry name" value="MFS general substrate transporter"/>
    <property type="match status" value="1"/>
</dbReference>
<organism evidence="7 8">
    <name type="scientific">Phlyctema vagabunda</name>
    <dbReference type="NCBI Taxonomy" id="108571"/>
    <lineage>
        <taxon>Eukaryota</taxon>
        <taxon>Fungi</taxon>
        <taxon>Dikarya</taxon>
        <taxon>Ascomycota</taxon>
        <taxon>Pezizomycotina</taxon>
        <taxon>Leotiomycetes</taxon>
        <taxon>Helotiales</taxon>
        <taxon>Dermateaceae</taxon>
        <taxon>Phlyctema</taxon>
    </lineage>
</organism>
<accession>A0ABR4PH63</accession>
<feature type="transmembrane region" description="Helical" evidence="6">
    <location>
        <begin position="202"/>
        <end position="221"/>
    </location>
</feature>
<keyword evidence="8" id="KW-1185">Reference proteome</keyword>
<dbReference type="InterPro" id="IPR011701">
    <property type="entry name" value="MFS"/>
</dbReference>
<feature type="region of interest" description="Disordered" evidence="5">
    <location>
        <begin position="1"/>
        <end position="51"/>
    </location>
</feature>
<dbReference type="InterPro" id="IPR036259">
    <property type="entry name" value="MFS_trans_sf"/>
</dbReference>
<evidence type="ECO:0000313" key="7">
    <source>
        <dbReference type="EMBL" id="KAL3422603.1"/>
    </source>
</evidence>
<dbReference type="Gene3D" id="1.20.1250.20">
    <property type="entry name" value="MFS general substrate transporter like domains"/>
    <property type="match status" value="2"/>
</dbReference>
<dbReference type="PANTHER" id="PTHR23501:SF200">
    <property type="entry name" value="TRANSPORTER, PUTATIVE (AFU_ORTHOLOGUE AFUA_3G01360)-RELATED"/>
    <property type="match status" value="1"/>
</dbReference>
<evidence type="ECO:0000256" key="2">
    <source>
        <dbReference type="ARBA" id="ARBA00022692"/>
    </source>
</evidence>
<feature type="transmembrane region" description="Helical" evidence="6">
    <location>
        <begin position="417"/>
        <end position="434"/>
    </location>
</feature>
<evidence type="ECO:0000256" key="6">
    <source>
        <dbReference type="SAM" id="Phobius"/>
    </source>
</evidence>